<evidence type="ECO:0000313" key="1">
    <source>
        <dbReference type="EMBL" id="KAG9230396.1"/>
    </source>
</evidence>
<feature type="non-terminal residue" evidence="1">
    <location>
        <position position="1"/>
    </location>
</feature>
<dbReference type="AlphaFoldDB" id="A0A9P7YBT1"/>
<accession>A0A9P7YBT1</accession>
<protein>
    <recommendedName>
        <fullName evidence="3">Tc1-like transposase DDE domain-containing protein</fullName>
    </recommendedName>
</protein>
<feature type="non-terminal residue" evidence="1">
    <location>
        <position position="53"/>
    </location>
</feature>
<name>A0A9P7YBT1_9HELO</name>
<organism evidence="1 2">
    <name type="scientific">Amylocarpus encephaloides</name>
    <dbReference type="NCBI Taxonomy" id="45428"/>
    <lineage>
        <taxon>Eukaryota</taxon>
        <taxon>Fungi</taxon>
        <taxon>Dikarya</taxon>
        <taxon>Ascomycota</taxon>
        <taxon>Pezizomycotina</taxon>
        <taxon>Leotiomycetes</taxon>
        <taxon>Helotiales</taxon>
        <taxon>Helotiales incertae sedis</taxon>
        <taxon>Amylocarpus</taxon>
    </lineage>
</organism>
<evidence type="ECO:0000313" key="2">
    <source>
        <dbReference type="Proteomes" id="UP000824998"/>
    </source>
</evidence>
<dbReference type="EMBL" id="MU251676">
    <property type="protein sequence ID" value="KAG9230396.1"/>
    <property type="molecule type" value="Genomic_DNA"/>
</dbReference>
<gene>
    <name evidence="1" type="ORF">BJ875DRAFT_337495</name>
</gene>
<keyword evidence="2" id="KW-1185">Reference proteome</keyword>
<evidence type="ECO:0008006" key="3">
    <source>
        <dbReference type="Google" id="ProtNLM"/>
    </source>
</evidence>
<reference evidence="1" key="1">
    <citation type="journal article" date="2021" name="IMA Fungus">
        <title>Genomic characterization of three marine fungi, including Emericellopsis atlantica sp. nov. with signatures of a generalist lifestyle and marine biomass degradation.</title>
        <authorList>
            <person name="Hagestad O.C."/>
            <person name="Hou L."/>
            <person name="Andersen J.H."/>
            <person name="Hansen E.H."/>
            <person name="Altermark B."/>
            <person name="Li C."/>
            <person name="Kuhnert E."/>
            <person name="Cox R.J."/>
            <person name="Crous P.W."/>
            <person name="Spatafora J.W."/>
            <person name="Lail K."/>
            <person name="Amirebrahimi M."/>
            <person name="Lipzen A."/>
            <person name="Pangilinan J."/>
            <person name="Andreopoulos W."/>
            <person name="Hayes R.D."/>
            <person name="Ng V."/>
            <person name="Grigoriev I.V."/>
            <person name="Jackson S.A."/>
            <person name="Sutton T.D.S."/>
            <person name="Dobson A.D.W."/>
            <person name="Rama T."/>
        </authorList>
    </citation>
    <scope>NUCLEOTIDE SEQUENCE</scope>
    <source>
        <strain evidence="1">TRa018bII</strain>
    </source>
</reference>
<dbReference type="OrthoDB" id="3504114at2759"/>
<dbReference type="Proteomes" id="UP000824998">
    <property type="component" value="Unassembled WGS sequence"/>
</dbReference>
<comment type="caution">
    <text evidence="1">The sequence shown here is derived from an EMBL/GenBank/DDBJ whole genome shotgun (WGS) entry which is preliminary data.</text>
</comment>
<proteinExistence type="predicted"/>
<sequence>KGTCNADVFQSFIIDDILPLMNPFPAPILVIDNASIHHTNIDIIRDACEAKGV</sequence>